<feature type="domain" description="ABC-2 type transporter transmembrane" evidence="7">
    <location>
        <begin position="10"/>
        <end position="256"/>
    </location>
</feature>
<feature type="non-terminal residue" evidence="8">
    <location>
        <position position="1"/>
    </location>
</feature>
<reference evidence="8" key="1">
    <citation type="journal article" date="2014" name="Front. Microbiol.">
        <title>High frequency of phylogenetically diverse reductive dehalogenase-homologous genes in deep subseafloor sedimentary metagenomes.</title>
        <authorList>
            <person name="Kawai M."/>
            <person name="Futagami T."/>
            <person name="Toyoda A."/>
            <person name="Takaki Y."/>
            <person name="Nishi S."/>
            <person name="Hori S."/>
            <person name="Arai W."/>
            <person name="Tsubouchi T."/>
            <person name="Morono Y."/>
            <person name="Uchiyama I."/>
            <person name="Ito T."/>
            <person name="Fujiyama A."/>
            <person name="Inagaki F."/>
            <person name="Takami H."/>
        </authorList>
    </citation>
    <scope>NUCLEOTIDE SEQUENCE</scope>
    <source>
        <strain evidence="8">Expedition CK06-06</strain>
    </source>
</reference>
<feature type="transmembrane region" description="Helical" evidence="6">
    <location>
        <begin position="183"/>
        <end position="207"/>
    </location>
</feature>
<dbReference type="Gene3D" id="3.40.1710.10">
    <property type="entry name" value="abc type-2 transporter like domain"/>
    <property type="match status" value="1"/>
</dbReference>
<sequence length="266" mass="28568">ALFKAPQMIDPAEIDRLMGDGKATFALDIPPNFEAELLSGKSPSIQLLVDATAMSQAGLGASQIQSMIEQEVRDFRRGRTVMATAPPLELRNAFNQSLVSTWFTGVVELLDNTTMLAILLAGAAIVREREHGTLEHLLVMPVRPVEIMTAKIVANGLVIAILAAIALRFVLQGLLGLQVAGSSALFLFGVVSYLFFAGSLGIFLGTVSRSMPQLSLLFMLTVLPMSLLSGGNTPREAMPEWLQNVMSLSPSTHYVAFTQAVLLRGA</sequence>
<dbReference type="PANTHER" id="PTHR30294:SF47">
    <property type="entry name" value="INNER MEMBRANE TRANSPORT PERMEASE YHHJ"/>
    <property type="match status" value="1"/>
</dbReference>
<dbReference type="InterPro" id="IPR013525">
    <property type="entry name" value="ABC2_TM"/>
</dbReference>
<dbReference type="GO" id="GO:0005886">
    <property type="term" value="C:plasma membrane"/>
    <property type="evidence" value="ECO:0007669"/>
    <property type="project" value="UniProtKB-SubCell"/>
</dbReference>
<dbReference type="PANTHER" id="PTHR30294">
    <property type="entry name" value="MEMBRANE COMPONENT OF ABC TRANSPORTER YHHJ-RELATED"/>
    <property type="match status" value="1"/>
</dbReference>
<evidence type="ECO:0000256" key="3">
    <source>
        <dbReference type="ARBA" id="ARBA00022692"/>
    </source>
</evidence>
<dbReference type="AlphaFoldDB" id="X1SAN7"/>
<feature type="transmembrane region" description="Helical" evidence="6">
    <location>
        <begin position="152"/>
        <end position="171"/>
    </location>
</feature>
<gene>
    <name evidence="8" type="ORF">S12H4_38165</name>
</gene>
<keyword evidence="5 6" id="KW-0472">Membrane</keyword>
<accession>X1SAN7</accession>
<evidence type="ECO:0000256" key="1">
    <source>
        <dbReference type="ARBA" id="ARBA00004651"/>
    </source>
</evidence>
<feature type="transmembrane region" description="Helical" evidence="6">
    <location>
        <begin position="214"/>
        <end position="231"/>
    </location>
</feature>
<evidence type="ECO:0000313" key="8">
    <source>
        <dbReference type="EMBL" id="GAI90082.1"/>
    </source>
</evidence>
<keyword evidence="2" id="KW-1003">Cell membrane</keyword>
<evidence type="ECO:0000256" key="2">
    <source>
        <dbReference type="ARBA" id="ARBA00022475"/>
    </source>
</evidence>
<evidence type="ECO:0000256" key="6">
    <source>
        <dbReference type="SAM" id="Phobius"/>
    </source>
</evidence>
<dbReference type="GO" id="GO:0140359">
    <property type="term" value="F:ABC-type transporter activity"/>
    <property type="evidence" value="ECO:0007669"/>
    <property type="project" value="InterPro"/>
</dbReference>
<dbReference type="InterPro" id="IPR051449">
    <property type="entry name" value="ABC-2_transporter_component"/>
</dbReference>
<comment type="subcellular location">
    <subcellularLocation>
        <location evidence="1">Cell membrane</location>
        <topology evidence="1">Multi-pass membrane protein</topology>
    </subcellularLocation>
</comment>
<dbReference type="Pfam" id="PF12698">
    <property type="entry name" value="ABC2_membrane_3"/>
    <property type="match status" value="1"/>
</dbReference>
<proteinExistence type="predicted"/>
<feature type="non-terminal residue" evidence="8">
    <location>
        <position position="266"/>
    </location>
</feature>
<evidence type="ECO:0000256" key="5">
    <source>
        <dbReference type="ARBA" id="ARBA00023136"/>
    </source>
</evidence>
<keyword evidence="4 6" id="KW-1133">Transmembrane helix</keyword>
<organism evidence="8">
    <name type="scientific">marine sediment metagenome</name>
    <dbReference type="NCBI Taxonomy" id="412755"/>
    <lineage>
        <taxon>unclassified sequences</taxon>
        <taxon>metagenomes</taxon>
        <taxon>ecological metagenomes</taxon>
    </lineage>
</organism>
<comment type="caution">
    <text evidence="8">The sequence shown here is derived from an EMBL/GenBank/DDBJ whole genome shotgun (WGS) entry which is preliminary data.</text>
</comment>
<dbReference type="EMBL" id="BARW01022943">
    <property type="protein sequence ID" value="GAI90082.1"/>
    <property type="molecule type" value="Genomic_DNA"/>
</dbReference>
<protein>
    <recommendedName>
        <fullName evidence="7">ABC-2 type transporter transmembrane domain-containing protein</fullName>
    </recommendedName>
</protein>
<evidence type="ECO:0000256" key="4">
    <source>
        <dbReference type="ARBA" id="ARBA00022989"/>
    </source>
</evidence>
<keyword evidence="3 6" id="KW-0812">Transmembrane</keyword>
<evidence type="ECO:0000259" key="7">
    <source>
        <dbReference type="Pfam" id="PF12698"/>
    </source>
</evidence>
<name>X1SAN7_9ZZZZ</name>